<reference evidence="1" key="1">
    <citation type="submission" date="2014-09" db="EMBL/GenBank/DDBJ databases">
        <authorList>
            <person name="Magalhaes I.L.F."/>
            <person name="Oliveira U."/>
            <person name="Santos F.R."/>
            <person name="Vidigal T.H.D.A."/>
            <person name="Brescovit A.D."/>
            <person name="Santos A.J."/>
        </authorList>
    </citation>
    <scope>NUCLEOTIDE SEQUENCE</scope>
    <source>
        <tissue evidence="1">Shoot tissue taken approximately 20 cm above the soil surface</tissue>
    </source>
</reference>
<evidence type="ECO:0000313" key="1">
    <source>
        <dbReference type="EMBL" id="JAD31555.1"/>
    </source>
</evidence>
<dbReference type="EMBL" id="GBRH01266340">
    <property type="protein sequence ID" value="JAD31555.1"/>
    <property type="molecule type" value="Transcribed_RNA"/>
</dbReference>
<accession>A0A0A8Z455</accession>
<proteinExistence type="predicted"/>
<name>A0A0A8Z455_ARUDO</name>
<protein>
    <submittedName>
        <fullName evidence="1">Uncharacterized protein</fullName>
    </submittedName>
</protein>
<organism evidence="1">
    <name type="scientific">Arundo donax</name>
    <name type="common">Giant reed</name>
    <name type="synonym">Donax arundinaceus</name>
    <dbReference type="NCBI Taxonomy" id="35708"/>
    <lineage>
        <taxon>Eukaryota</taxon>
        <taxon>Viridiplantae</taxon>
        <taxon>Streptophyta</taxon>
        <taxon>Embryophyta</taxon>
        <taxon>Tracheophyta</taxon>
        <taxon>Spermatophyta</taxon>
        <taxon>Magnoliopsida</taxon>
        <taxon>Liliopsida</taxon>
        <taxon>Poales</taxon>
        <taxon>Poaceae</taxon>
        <taxon>PACMAD clade</taxon>
        <taxon>Arundinoideae</taxon>
        <taxon>Arundineae</taxon>
        <taxon>Arundo</taxon>
    </lineage>
</organism>
<sequence>MAQFQKASIHAAI</sequence>
<reference evidence="1" key="2">
    <citation type="journal article" date="2015" name="Data Brief">
        <title>Shoot transcriptome of the giant reed, Arundo donax.</title>
        <authorList>
            <person name="Barrero R.A."/>
            <person name="Guerrero F.D."/>
            <person name="Moolhuijzen P."/>
            <person name="Goolsby J.A."/>
            <person name="Tidwell J."/>
            <person name="Bellgard S.E."/>
            <person name="Bellgard M.I."/>
        </authorList>
    </citation>
    <scope>NUCLEOTIDE SEQUENCE</scope>
    <source>
        <tissue evidence="1">Shoot tissue taken approximately 20 cm above the soil surface</tissue>
    </source>
</reference>